<feature type="domain" description="DUF6630" evidence="1">
    <location>
        <begin position="22"/>
        <end position="137"/>
    </location>
</feature>
<accession>A0AAE6ZEB5</accession>
<gene>
    <name evidence="2" type="ORF">HF329_04770</name>
</gene>
<dbReference type="AlphaFoldDB" id="A0AAE6ZEB5"/>
<dbReference type="Proteomes" id="UP000502421">
    <property type="component" value="Chromosome"/>
</dbReference>
<name>A0AAE6ZEB5_9BACT</name>
<dbReference type="InterPro" id="IPR046582">
    <property type="entry name" value="DUF6630"/>
</dbReference>
<evidence type="ECO:0000313" key="3">
    <source>
        <dbReference type="Proteomes" id="UP000502421"/>
    </source>
</evidence>
<dbReference type="Pfam" id="PF20335">
    <property type="entry name" value="DUF6630"/>
    <property type="match status" value="1"/>
</dbReference>
<evidence type="ECO:0000313" key="2">
    <source>
        <dbReference type="EMBL" id="QJB30650.1"/>
    </source>
</evidence>
<dbReference type="EMBL" id="CP051205">
    <property type="protein sequence ID" value="QJB30650.1"/>
    <property type="molecule type" value="Genomic_DNA"/>
</dbReference>
<sequence>MNANFLRHLVLPEEEKQLSAAQDDEQLLDALLKHRYLLMIDWKGEEEPNQIGDFLKTRAAALKPGFDLDTESVYRSLQEEAAGFEPGDSVPFLLKSFQQLLKKEKLAIVQLDRGDDSYYISLTTDKNAKDLKKQSSEVWAWRPAGQGTGEVLYTVYCSCGSMNVWQVKRGEVITESNCDDCNREIFDKDGKSSLPVQKDYV</sequence>
<protein>
    <recommendedName>
        <fullName evidence="1">DUF6630 domain-containing protein</fullName>
    </recommendedName>
</protein>
<reference evidence="3" key="1">
    <citation type="submission" date="2020-04" db="EMBL/GenBank/DDBJ databases">
        <authorList>
            <person name="Kittiwongwattana C."/>
        </authorList>
    </citation>
    <scope>NUCLEOTIDE SEQUENCE [LARGE SCALE GENOMIC DNA]</scope>
    <source>
        <strain evidence="3">1310</strain>
    </source>
</reference>
<dbReference type="RefSeq" id="WP_168802928.1">
    <property type="nucleotide sequence ID" value="NZ_CP051205.1"/>
</dbReference>
<organism evidence="2 3">
    <name type="scientific">Chitinophaga oryzae</name>
    <dbReference type="NCBI Taxonomy" id="2725414"/>
    <lineage>
        <taxon>Bacteria</taxon>
        <taxon>Pseudomonadati</taxon>
        <taxon>Bacteroidota</taxon>
        <taxon>Chitinophagia</taxon>
        <taxon>Chitinophagales</taxon>
        <taxon>Chitinophagaceae</taxon>
        <taxon>Chitinophaga</taxon>
    </lineage>
</organism>
<evidence type="ECO:0000259" key="1">
    <source>
        <dbReference type="Pfam" id="PF20335"/>
    </source>
</evidence>
<dbReference type="KEGG" id="coy:HF329_04770"/>
<proteinExistence type="predicted"/>